<dbReference type="Proteomes" id="UP000317940">
    <property type="component" value="Unassembled WGS sequence"/>
</dbReference>
<feature type="compositionally biased region" description="Acidic residues" evidence="1">
    <location>
        <begin position="3136"/>
        <end position="3147"/>
    </location>
</feature>
<name>A0A561T6R6_9ACTN</name>
<evidence type="ECO:0000313" key="2">
    <source>
        <dbReference type="EMBL" id="TWF82797.1"/>
    </source>
</evidence>
<sequence length="3706" mass="390495">MTVEPVTVGEILRAFQAAVASGELSADLSLPGLAELLTPLAVTGLPVTEGAATEEPPRSARLTGRTRYLDTDWTMRLTGTPQADGERAVLLLELTRVAASEPWTFAGAFGELPQSRRPPEGGLGGLLLGPSVLGPLILERPVLTAGNTPPEAGPRLSGTLLVLGDPVKPGSDLLARYADFLGERLPVEGPLAFPTGKLPVIELRAATSRLPLRLGDLVVSAVGVLLTTEYPDPYPIPQLGAHRSAVLLFAEVTLPTEPVRTATVGCALLCGDYVWPLLVALDPPLGLRGAVQALIQMTGAPAGDFALPPGIAPLDRFRLQDLGFGVVPLALGGPGLSYSAVSILSDQPWDPPVPFLMIDQVGTRWQFAFEAGKPTDYFGTVFGTMRFGAKAAAPTGGRAPLDARTDILVTVQVSLPELEFRAFTERPFDLPIEQAFRVFFGGDAPIDARLRCETLSMQASPTQQTFAAELTLSGDWAVTAGKVEFALTGLQLQVKAAPNAVSGLIAGKGEIRSADPTEVAYPPIELSAQARYPGEDAWEFTAAMVGTVKLPRLAQALMARQLPQWLNELEIDLTDLQLRFSTAEGRPYAASGALRAAVAETLIGIALELMLTARIERSAQGALTGSLAGSFAVNRLKVAASVSVADQGKDYTFEVAYGALSLRAATGWTGEGEQRHQILTVRLTGTLGELLSTLVALANPNATFRLDPPWNFLGGIDLSGLSLTIDPTEQSVAVEYGLTLDLGFVKITKVGLRYTRSTGTPVVEIVLDAQLLGDDAPKPLSWDPVTQAPPQPPGLGRKLFALRYLGLGQHVSPVGLTAHPGIAEVVDAMVAAMRPADPATGKAPINPATMVFDPASQWLFGIDATVMDTVAVKLVMHDPDLYGILLALNGPQAGSLAGLNVELLYKKVTDDIGVFHARLQIPDAYRKLQFGAVSVTLGVITVDIFTNGNFRIDLGFPAGGDFTNSFGLEAGYYNGRGGLYFGVLNGATSKRVPRISNGTFSPVLELGVGLSVGVGRTFQRGPLSAGVYLNLEVIFEGALAWFHPDQEGRGTALYYWCRGTVGIVGRLYGTVDFKVVRVDVNLQISAMATVELAAHQATVISLNLSVRASASVKIAFFRIKFNFSLTLQTSFEIGSTSTPPWRIVPGTALPGALVPAVSGPELAGYRLHFDPKAHVFPHGEVRTAYLSLVPGYTNAEVPVSWTGERPPAEEEPQHRLVVMLVTDNAVPFEAADIAASLRPEVSGHPRAATPADTSFDQLAEGLLRWSLNALGVTSRTVTLGQLLDLVEQLAMPEAGDQGFSWSNIEGFLTNNLHLVVSGTATGPEPTDHPGTPFPMPPVLKWTATGLPDPTERTRDFAEHQQIDATYEREAAAHFAELDPAPPQDRPTLGFPAAAEEPSASMATSVLRDYFRMVARAMAQEAVNLLTAYPHRVSRTDSLGSIAQAHGVTPESVALANPDWPVAADVPIRLGTLPVRLTAGQSLDALARLHQAAPAALLDHLRDTTPLLRTGAAVPLPGFVHTGLPVDTAAAVLYVRLGLTTPTEVPLADWYQTAIDRLNPGTGPELPNPLRVPAGYLSTGTLDWTPLPGDTVLDVAAYLALLQNPTPGTPYASWLDAVRAANTPPDPAGVRLPAGAAAVVLPNDTLRRLQHRLLLDSDRPAFDRYAAAADALVPLLTVEVPGARATTGPGLTLLTLAQQYGLGLADLARRIAADPGVLAERDAPDDPPFTVPEVPAADLDTLCAALHDGPGTVSASGQVARFMLGGLRLPAPVHDGRVYRARGPMTGGYQLIGQQVVGPPPPPAADPEPLVTFTVVKSGTADWLGFADAAVVDGRIRVEAPTAAAAVLTITGDDLRRNYPDTVLLPVVRTPLAPLPLAHPVGTRYAVTQVIPWRTTTTLHLPGDPAGPPSLWPLPAELTARAGADRSTSGFRLEQTAPQAGTGASHTELGSYAWATLVSFAVRRIPGPAGSVEVLGADTADRQRIADLLDYLRSVPGKAATGDWPTPPPGERALLTLLWQLPPAPGGLGQGLTSTQLDTRATFLVQTNLTTETSSGPSGARASSTVGRHFAALADTQRFLTLLWECSVVGGGGYWLRYQGEVPEAIFDQDGLARFSLLIQLSSQCGPDPDRHLYAFTNLAVVGDGVDPASVALTARAVDPPELRPVASVDPGQLGFTGCLVNPGDDASKQGVLRRLYGLLGFQLEPTTAFRGSVEGRAVSPRPADGTDELGLLTVAQQDEAVWDLTRVVDISRFALVRPPALPTAPPADRDPYAGIAAGAHSQVAVRFQDVFGNRSGSPARIPLPVRYTDPLIGVGGWPSTTLRYTVEPAGGQADLTVAVDLQTIAYQPGADAPGLAAAAAAARDRARLAPVYYQVNRPDVGAALLSSLHQQPGSPPTPLPVDVGELRRYLLGAHALLGSLAAIGSAPAEGAASLDEICTGYGVGYQGLGAANADAPLTAILDTDRVAVPVIAAFRNQDTVVGLCEGSGADPVEVLLHRDNAALPLNPAVELATPPRPAPVPADCPPVAELAAALHCSVTSLVTGNQQTGALLASGFVFTCNGVQVEVGRDVPADASLAEVAAEYQRRLVPYPAVQVVSLNAQLPGLFRGGAVLQVTGYLVRGGDTLLDNGTGLPPEELARPNTTTVDLFTPGTPLFLTAPLTPVPVGRTLAAFAADHATTPGTLLRHNGTVRPAAGTPPLLPGTWAWPADPDALRVPYTVRAGDSLDAVTAHFPGADLAEVNAEMPATIAAGVRITVGDREVTTTEPVSFDQACALFDPAVPLSALAAALGPRTDVLAPGALLLCPPGVLPGRPGEGVTPDQAAAAFGVGAAALLAANAGTPGLLMPGQVLKAGPAGRGGTVATETTAPRDTLTALVERLRLRGAATGVTAVVEANAGTAFLRAGARVLVPPAGARLTARLGPPEPDGDWTFPDWVFPLTVALELSRAPELVDPALAGTATRAATAVPADRGSDPQQDGALTLTAFAERVQEAVPALRLATAPGRGGDTDLWAVVFDAAGIAEVTVEPPLEIAGTDQPRTFAIRPLSTTLTARQNVTTHGFNQETGLLEGEQIRDYQGIDLEVWAQGFLADLELLLTAGYVQGAYALAPQVLDAVIDVKKTLAGAVAEGLDHVLADPDDPENPENPDDPNGLGRAAAVERLRQELLVSLTRGYATSAVIQYDTSATVPPGRRARLSGNPVADYAGAPVDRRTATLSNGKIALTDDPSHLTFLLTVPDVAAHASHDLGLAYRGVELEFDIVREIEGYERSDWLTFVTQLASGSPEELDFDLGAPRIPIPLRAYPPMPILLDQQALVDSTATELDRALRWRYRCAVQHQSAEQDTIELRVSFNEPAAQPTAAALDDLFAAMAQYTAVATPLLGLLAALPDWERADQRRREALANALTTYQQLAAEVAEAWRRHWTGPVPAPAVAAERTAGAPEIEAYRYQLRLTVERDRYRTLTLTRAVERGPDRVGWPESVFCITASGERRRLTAEGAEPGADSRSYRFPTDPDVEAFSLLTFELTFPPVHIATHQNASAATRVTRNARLLGEGWPRTAEAFVYRTPEAAAAQPVVPFIDVTHTLPIGPWAPPPAENPLEPLFRAVFDGDESGRTIAIGARYAYTLVAADPPVTALLPVVQSTVGAYTPATTVPALTRTLNDWTELERPQTAGGAWAFRLSLYSSVDPSLQRPVLQLRHLSAALGEA</sequence>
<accession>A0A561T6R6</accession>
<reference evidence="2 3" key="1">
    <citation type="submission" date="2019-06" db="EMBL/GenBank/DDBJ databases">
        <title>Sequencing the genomes of 1000 actinobacteria strains.</title>
        <authorList>
            <person name="Klenk H.-P."/>
        </authorList>
    </citation>
    <scope>NUCLEOTIDE SEQUENCE [LARGE SCALE GENOMIC DNA]</scope>
    <source>
        <strain evidence="2 3">DSM 44826</strain>
    </source>
</reference>
<protein>
    <recommendedName>
        <fullName evidence="4">LysM domain-containing protein</fullName>
    </recommendedName>
</protein>
<keyword evidence="3" id="KW-1185">Reference proteome</keyword>
<evidence type="ECO:0008006" key="4">
    <source>
        <dbReference type="Google" id="ProtNLM"/>
    </source>
</evidence>
<evidence type="ECO:0000313" key="3">
    <source>
        <dbReference type="Proteomes" id="UP000317940"/>
    </source>
</evidence>
<proteinExistence type="predicted"/>
<evidence type="ECO:0000256" key="1">
    <source>
        <dbReference type="SAM" id="MobiDB-lite"/>
    </source>
</evidence>
<dbReference type="EMBL" id="VIWT01000004">
    <property type="protein sequence ID" value="TWF82797.1"/>
    <property type="molecule type" value="Genomic_DNA"/>
</dbReference>
<gene>
    <name evidence="2" type="ORF">FHX73_14279</name>
</gene>
<comment type="caution">
    <text evidence="2">The sequence shown here is derived from an EMBL/GenBank/DDBJ whole genome shotgun (WGS) entry which is preliminary data.</text>
</comment>
<feature type="region of interest" description="Disordered" evidence="1">
    <location>
        <begin position="3133"/>
        <end position="3153"/>
    </location>
</feature>
<organism evidence="2 3">
    <name type="scientific">Kitasatospora viridis</name>
    <dbReference type="NCBI Taxonomy" id="281105"/>
    <lineage>
        <taxon>Bacteria</taxon>
        <taxon>Bacillati</taxon>
        <taxon>Actinomycetota</taxon>
        <taxon>Actinomycetes</taxon>
        <taxon>Kitasatosporales</taxon>
        <taxon>Streptomycetaceae</taxon>
        <taxon>Kitasatospora</taxon>
    </lineage>
</organism>
<dbReference type="CDD" id="cd00118">
    <property type="entry name" value="LysM"/>
    <property type="match status" value="1"/>
</dbReference>
<dbReference type="InterPro" id="IPR018392">
    <property type="entry name" value="LysM"/>
</dbReference>